<reference evidence="1 2" key="1">
    <citation type="journal article" date="2013" name="Genome Announc.">
        <title>Draft Genome Sequence of a Hexachlorocyclohexane-Degrading Bacterium, Sphingobium baderi Strain LL03T.</title>
        <authorList>
            <person name="Kaur J."/>
            <person name="Verma H."/>
            <person name="Tripathi C."/>
            <person name="Khurana J.P."/>
            <person name="Lal R."/>
        </authorList>
    </citation>
    <scope>NUCLEOTIDE SEQUENCE [LARGE SCALE GENOMIC DNA]</scope>
    <source>
        <strain evidence="1 2">LL03</strain>
    </source>
</reference>
<evidence type="ECO:0000313" key="1">
    <source>
        <dbReference type="EMBL" id="EQB06439.1"/>
    </source>
</evidence>
<dbReference type="EMBL" id="ATIB01000016">
    <property type="protein sequence ID" value="EQB06439.1"/>
    <property type="molecule type" value="Genomic_DNA"/>
</dbReference>
<accession>T0IA19</accession>
<dbReference type="AlphaFoldDB" id="T0IA19"/>
<keyword evidence="2" id="KW-1185">Reference proteome</keyword>
<gene>
    <name evidence="1" type="ORF">L485_00410</name>
</gene>
<organism evidence="1 2">
    <name type="scientific">Sphingobium baderi LL03</name>
    <dbReference type="NCBI Taxonomy" id="1114964"/>
    <lineage>
        <taxon>Bacteria</taxon>
        <taxon>Pseudomonadati</taxon>
        <taxon>Pseudomonadota</taxon>
        <taxon>Alphaproteobacteria</taxon>
        <taxon>Sphingomonadales</taxon>
        <taxon>Sphingomonadaceae</taxon>
        <taxon>Sphingobium</taxon>
    </lineage>
</organism>
<evidence type="ECO:0000313" key="2">
    <source>
        <dbReference type="Proteomes" id="UP000015524"/>
    </source>
</evidence>
<sequence length="72" mass="8030">MIAQSLNIAAALSQEYLKNRLAEIIQDIVLRLFQVAMLSVSSRFDEGICAASMRLRRTFRARAISSTTLAEV</sequence>
<protein>
    <submittedName>
        <fullName evidence="1">Uncharacterized protein</fullName>
    </submittedName>
</protein>
<dbReference type="Proteomes" id="UP000015524">
    <property type="component" value="Unassembled WGS sequence"/>
</dbReference>
<comment type="caution">
    <text evidence="1">The sequence shown here is derived from an EMBL/GenBank/DDBJ whole genome shotgun (WGS) entry which is preliminary data.</text>
</comment>
<dbReference type="PATRIC" id="fig|1114964.8.peg.1318"/>
<proteinExistence type="predicted"/>
<name>T0IA19_9SPHN</name>